<keyword evidence="1" id="KW-0812">Transmembrane</keyword>
<evidence type="ECO:0000256" key="1">
    <source>
        <dbReference type="SAM" id="Phobius"/>
    </source>
</evidence>
<evidence type="ECO:0000313" key="3">
    <source>
        <dbReference type="Proteomes" id="UP000292881"/>
    </source>
</evidence>
<keyword evidence="1" id="KW-0472">Membrane</keyword>
<keyword evidence="3" id="KW-1185">Reference proteome</keyword>
<feature type="transmembrane region" description="Helical" evidence="1">
    <location>
        <begin position="65"/>
        <end position="88"/>
    </location>
</feature>
<dbReference type="Proteomes" id="UP000292881">
    <property type="component" value="Unassembled WGS sequence"/>
</dbReference>
<dbReference type="OrthoDB" id="5080865at2"/>
<proteinExistence type="predicted"/>
<protein>
    <submittedName>
        <fullName evidence="2">Uncharacterized protein</fullName>
    </submittedName>
</protein>
<accession>A0A4Q2JKL6</accession>
<dbReference type="AlphaFoldDB" id="A0A4Q2JKL6"/>
<sequence length="121" mass="12564">MSEVVSPPAKRPVIVWDLVLSIVLLVLMAGLAFMLLFFSFFLAFAGDSCGASSTCDVDRIGTGMLLAMILPIVVAVLALVATVVVLVLKRIAFWIPLVGMVLMVGAFALGAAVTASGVQPA</sequence>
<feature type="transmembrane region" description="Helical" evidence="1">
    <location>
        <begin position="94"/>
        <end position="118"/>
    </location>
</feature>
<dbReference type="EMBL" id="SDPL01000158">
    <property type="protein sequence ID" value="RXZ47109.1"/>
    <property type="molecule type" value="Genomic_DNA"/>
</dbReference>
<feature type="transmembrane region" description="Helical" evidence="1">
    <location>
        <begin position="20"/>
        <end position="44"/>
    </location>
</feature>
<organism evidence="2 3">
    <name type="scientific">Agromyces binzhouensis</name>
    <dbReference type="NCBI Taxonomy" id="1817495"/>
    <lineage>
        <taxon>Bacteria</taxon>
        <taxon>Bacillati</taxon>
        <taxon>Actinomycetota</taxon>
        <taxon>Actinomycetes</taxon>
        <taxon>Micrococcales</taxon>
        <taxon>Microbacteriaceae</taxon>
        <taxon>Agromyces</taxon>
    </lineage>
</organism>
<name>A0A4Q2JKL6_9MICO</name>
<gene>
    <name evidence="2" type="ORF">ESO86_09305</name>
</gene>
<dbReference type="RefSeq" id="WP_129234642.1">
    <property type="nucleotide sequence ID" value="NZ_SDPL01000158.1"/>
</dbReference>
<reference evidence="2 3" key="1">
    <citation type="submission" date="2019-01" db="EMBL/GenBank/DDBJ databases">
        <authorList>
            <person name="Li J."/>
        </authorList>
    </citation>
    <scope>NUCLEOTIDE SEQUENCE [LARGE SCALE GENOMIC DNA]</scope>
    <source>
        <strain evidence="2 3">CGMCC 4.7180</strain>
    </source>
</reference>
<keyword evidence="1" id="KW-1133">Transmembrane helix</keyword>
<evidence type="ECO:0000313" key="2">
    <source>
        <dbReference type="EMBL" id="RXZ47109.1"/>
    </source>
</evidence>
<comment type="caution">
    <text evidence="2">The sequence shown here is derived from an EMBL/GenBank/DDBJ whole genome shotgun (WGS) entry which is preliminary data.</text>
</comment>